<name>A0A2G8QWT4_9RHOB</name>
<dbReference type="EMBL" id="AWWI01000182">
    <property type="protein sequence ID" value="PIL13720.1"/>
    <property type="molecule type" value="Genomic_DNA"/>
</dbReference>
<comment type="caution">
    <text evidence="1">The sequence shown here is derived from an EMBL/GenBank/DDBJ whole genome shotgun (WGS) entry which is preliminary data.</text>
</comment>
<reference evidence="1 2" key="1">
    <citation type="submission" date="2013-09" db="EMBL/GenBank/DDBJ databases">
        <title>Genome sequencing of Phaeobacter antarcticus sp. nov. SM1211.</title>
        <authorList>
            <person name="Zhang X.-Y."/>
            <person name="Liu C."/>
            <person name="Chen X.-L."/>
            <person name="Xie B.-B."/>
            <person name="Qin Q.-L."/>
            <person name="Rong J.-C."/>
            <person name="Zhang Y.-Z."/>
        </authorList>
    </citation>
    <scope>NUCLEOTIDE SEQUENCE [LARGE SCALE GENOMIC DNA]</scope>
    <source>
        <strain evidence="1 2">SM1211</strain>
    </source>
</reference>
<dbReference type="RefSeq" id="WP_099913750.1">
    <property type="nucleotide sequence ID" value="NZ_AWWI01000182.1"/>
</dbReference>
<dbReference type="Proteomes" id="UP000231259">
    <property type="component" value="Unassembled WGS sequence"/>
</dbReference>
<accession>A0A2G8QWT4</accession>
<evidence type="ECO:0000313" key="2">
    <source>
        <dbReference type="Proteomes" id="UP000231259"/>
    </source>
</evidence>
<evidence type="ECO:0000313" key="1">
    <source>
        <dbReference type="EMBL" id="PIL13720.1"/>
    </source>
</evidence>
<dbReference type="OrthoDB" id="7734559at2"/>
<organism evidence="1 2">
    <name type="scientific">Puniceibacterium antarcticum</name>
    <dbReference type="NCBI Taxonomy" id="1206336"/>
    <lineage>
        <taxon>Bacteria</taxon>
        <taxon>Pseudomonadati</taxon>
        <taxon>Pseudomonadota</taxon>
        <taxon>Alphaproteobacteria</taxon>
        <taxon>Rhodobacterales</taxon>
        <taxon>Paracoccaceae</taxon>
        <taxon>Puniceibacterium</taxon>
    </lineage>
</organism>
<keyword evidence="2" id="KW-1185">Reference proteome</keyword>
<gene>
    <name evidence="1" type="ORF">P775_27540</name>
</gene>
<sequence>MENPYLDNALRYLRQTLAGLRCAFSLKLPAPNALHPEADTRKLSIAICERTPQEQAMEYHFAQGQFLARQERWDDLALMLRSLDHQRATTPGGTPVAEVLAQAARADAVDCARAAVQQGDVQGALAPLAALEEVLADHPGDHTVGLVVAMAHIDVGWVWRGKALSEEMPPERRAAFYAHFRSASQIIDQFDPFAQQSPAVAAARCALLPAEPRPSSRVADDYEDLIDLDPQCARHMRDLGRHLLPRWYGSYARLDLEARRTTARTHDIWGGGAYVWVYLDTLASDPGTLEHLDGALFAEGLHDILERRPDQHTVNLLAASLAFIQSRRSPLGGTLARVAACFDCVVRDHLREVHPMVWANVPPLDTLQPFASSPEPLARGKARAMAVLSGLFAEDIRKNRDIRFDPDGLHITG</sequence>
<dbReference type="AlphaFoldDB" id="A0A2G8QWT4"/>
<protein>
    <submittedName>
        <fullName evidence="1">Uncharacterized protein</fullName>
    </submittedName>
</protein>
<proteinExistence type="predicted"/>